<comment type="caution">
    <text evidence="2">The sequence shown here is derived from an EMBL/GenBank/DDBJ whole genome shotgun (WGS) entry which is preliminary data.</text>
</comment>
<dbReference type="EMBL" id="JAYWIO010000007">
    <property type="protein sequence ID" value="KAK7253066.1"/>
    <property type="molecule type" value="Genomic_DNA"/>
</dbReference>
<reference evidence="2 3" key="1">
    <citation type="submission" date="2024-01" db="EMBL/GenBank/DDBJ databases">
        <title>The genomes of 5 underutilized Papilionoideae crops provide insights into root nodulation and disease resistanc.</title>
        <authorList>
            <person name="Yuan L."/>
        </authorList>
    </citation>
    <scope>NUCLEOTIDE SEQUENCE [LARGE SCALE GENOMIC DNA]</scope>
    <source>
        <strain evidence="2">ZHUSHIDOU_FW_LH</strain>
        <tissue evidence="2">Leaf</tissue>
    </source>
</reference>
<evidence type="ECO:0000313" key="2">
    <source>
        <dbReference type="EMBL" id="KAK7253066.1"/>
    </source>
</evidence>
<proteinExistence type="inferred from homology"/>
<sequence length="242" mass="27712">MKMFSRFKSLSRAVHEEEEEEREHEEKMTRWCRRREGNNDTRSCSITSLTVWRKSLLMSCKGFTVIDSANGNLVYRVDNYIGAANHTHHITLMDASGNSVLTIRRRRKLGVVDSWFVYEGEAGNQRKRRKSNSCKSSSETNSPICFVKKHVNILPAGNANNVLAHVFRTDKRCVAFTIEGSYTHRTCKVLDECKRVLAEIKRKEADTKHVSFGMDIFQLVVQPGFDPAFAMALVLLLDQMFS</sequence>
<dbReference type="Gene3D" id="2.40.160.200">
    <property type="entry name" value="LURP1-related"/>
    <property type="match status" value="1"/>
</dbReference>
<dbReference type="InterPro" id="IPR007612">
    <property type="entry name" value="LOR"/>
</dbReference>
<dbReference type="InterPro" id="IPR038595">
    <property type="entry name" value="LOR_sf"/>
</dbReference>
<comment type="similarity">
    <text evidence="1">Belongs to the LOR family.</text>
</comment>
<dbReference type="Pfam" id="PF04525">
    <property type="entry name" value="LOR"/>
    <property type="match status" value="1"/>
</dbReference>
<protein>
    <submittedName>
        <fullName evidence="2">Uncharacterized protein</fullName>
    </submittedName>
</protein>
<dbReference type="Proteomes" id="UP001372338">
    <property type="component" value="Unassembled WGS sequence"/>
</dbReference>
<dbReference type="InterPro" id="IPR025659">
    <property type="entry name" value="Tubby-like_C"/>
</dbReference>
<dbReference type="SUPFAM" id="SSF54518">
    <property type="entry name" value="Tubby C-terminal domain-like"/>
    <property type="match status" value="1"/>
</dbReference>
<dbReference type="AlphaFoldDB" id="A0AAN9EJ06"/>
<dbReference type="PANTHER" id="PTHR31087:SF14">
    <property type="entry name" value="PROTEIN LURP-ONE-RELATED 17"/>
    <property type="match status" value="1"/>
</dbReference>
<evidence type="ECO:0000256" key="1">
    <source>
        <dbReference type="ARBA" id="ARBA00005437"/>
    </source>
</evidence>
<evidence type="ECO:0000313" key="3">
    <source>
        <dbReference type="Proteomes" id="UP001372338"/>
    </source>
</evidence>
<keyword evidence="3" id="KW-1185">Reference proteome</keyword>
<name>A0AAN9EJ06_CROPI</name>
<gene>
    <name evidence="2" type="ORF">RIF29_37471</name>
</gene>
<organism evidence="2 3">
    <name type="scientific">Crotalaria pallida</name>
    <name type="common">Smooth rattlebox</name>
    <name type="synonym">Crotalaria striata</name>
    <dbReference type="NCBI Taxonomy" id="3830"/>
    <lineage>
        <taxon>Eukaryota</taxon>
        <taxon>Viridiplantae</taxon>
        <taxon>Streptophyta</taxon>
        <taxon>Embryophyta</taxon>
        <taxon>Tracheophyta</taxon>
        <taxon>Spermatophyta</taxon>
        <taxon>Magnoliopsida</taxon>
        <taxon>eudicotyledons</taxon>
        <taxon>Gunneridae</taxon>
        <taxon>Pentapetalae</taxon>
        <taxon>rosids</taxon>
        <taxon>fabids</taxon>
        <taxon>Fabales</taxon>
        <taxon>Fabaceae</taxon>
        <taxon>Papilionoideae</taxon>
        <taxon>50 kb inversion clade</taxon>
        <taxon>genistoids sensu lato</taxon>
        <taxon>core genistoids</taxon>
        <taxon>Crotalarieae</taxon>
        <taxon>Crotalaria</taxon>
    </lineage>
</organism>
<dbReference type="PANTHER" id="PTHR31087">
    <property type="match status" value="1"/>
</dbReference>
<accession>A0AAN9EJ06</accession>